<keyword evidence="4" id="KW-0812">Transmembrane</keyword>
<organism evidence="10 11">
    <name type="scientific">Posidoniimonas corsicana</name>
    <dbReference type="NCBI Taxonomy" id="1938618"/>
    <lineage>
        <taxon>Bacteria</taxon>
        <taxon>Pseudomonadati</taxon>
        <taxon>Planctomycetota</taxon>
        <taxon>Planctomycetia</taxon>
        <taxon>Pirellulales</taxon>
        <taxon>Lacipirellulaceae</taxon>
        <taxon>Posidoniimonas</taxon>
    </lineage>
</organism>
<evidence type="ECO:0000256" key="6">
    <source>
        <dbReference type="ARBA" id="ARBA00022989"/>
    </source>
</evidence>
<dbReference type="OrthoDB" id="650311at2"/>
<dbReference type="Gene3D" id="3.90.550.10">
    <property type="entry name" value="Spore Coat Polysaccharide Biosynthesis Protein SpsA, Chain A"/>
    <property type="match status" value="1"/>
</dbReference>
<dbReference type="GO" id="GO:0046354">
    <property type="term" value="P:mannan biosynthetic process"/>
    <property type="evidence" value="ECO:0007669"/>
    <property type="project" value="TreeGrafter"/>
</dbReference>
<dbReference type="InterPro" id="IPR029044">
    <property type="entry name" value="Nucleotide-diphossugar_trans"/>
</dbReference>
<evidence type="ECO:0000256" key="8">
    <source>
        <dbReference type="ARBA" id="ARBA00023136"/>
    </source>
</evidence>
<gene>
    <name evidence="10" type="ORF">KOR34_00920</name>
</gene>
<reference evidence="10 11" key="1">
    <citation type="submission" date="2019-02" db="EMBL/GenBank/DDBJ databases">
        <title>Deep-cultivation of Planctomycetes and their phenomic and genomic characterization uncovers novel biology.</title>
        <authorList>
            <person name="Wiegand S."/>
            <person name="Jogler M."/>
            <person name="Boedeker C."/>
            <person name="Pinto D."/>
            <person name="Vollmers J."/>
            <person name="Rivas-Marin E."/>
            <person name="Kohn T."/>
            <person name="Peeters S.H."/>
            <person name="Heuer A."/>
            <person name="Rast P."/>
            <person name="Oberbeckmann S."/>
            <person name="Bunk B."/>
            <person name="Jeske O."/>
            <person name="Meyerdierks A."/>
            <person name="Storesund J.E."/>
            <person name="Kallscheuer N."/>
            <person name="Luecker S."/>
            <person name="Lage O.M."/>
            <person name="Pohl T."/>
            <person name="Merkel B.J."/>
            <person name="Hornburger P."/>
            <person name="Mueller R.-W."/>
            <person name="Bruemmer F."/>
            <person name="Labrenz M."/>
            <person name="Spormann A.M."/>
            <person name="Op Den Camp H."/>
            <person name="Overmann J."/>
            <person name="Amann R."/>
            <person name="Jetten M.S.M."/>
            <person name="Mascher T."/>
            <person name="Medema M.H."/>
            <person name="Devos D.P."/>
            <person name="Kaster A.-K."/>
            <person name="Ovreas L."/>
            <person name="Rohde M."/>
            <person name="Galperin M.Y."/>
            <person name="Jogler C."/>
        </authorList>
    </citation>
    <scope>NUCLEOTIDE SEQUENCE [LARGE SCALE GENOMIC DNA]</scope>
    <source>
        <strain evidence="10 11">KOR34</strain>
    </source>
</reference>
<keyword evidence="6" id="KW-1133">Transmembrane helix</keyword>
<evidence type="ECO:0000256" key="2">
    <source>
        <dbReference type="ARBA" id="ARBA00004606"/>
    </source>
</evidence>
<dbReference type="Pfam" id="PF11051">
    <property type="entry name" value="Mannosyl_trans3"/>
    <property type="match status" value="2"/>
</dbReference>
<name>A0A5C5V9E9_9BACT</name>
<evidence type="ECO:0000313" key="10">
    <source>
        <dbReference type="EMBL" id="TWT35204.1"/>
    </source>
</evidence>
<sequence>MCAATRSIADGDHARKDGMVKLTRANAAKHADAFLDRCPEWPDQCEGRGIVTCGGGIKYGGCVWVLCRLLRHLGCELPIEVWCLNSDEFDPEWIELLRPLGVTCRNAEDVLPEHPHPRLGGWELKPYAIKHSRFREVLFLDADNVPVRDPSDLFDTAEYERSGTLFWPDPKHFHTPPSSPLWSVFGASYRDSPDQESGQLLIDKMRCWRALCLCNWYNEHSDFYYTQVYGDKETFRFAWQRLDQPISWPANYASSRLLFTLEQHDFCGEVLFQHRFYRKWSLYGRNTHIPGFVHEELCLGFLDELRLAWCPQSHLMRRVREDDREFMADLAGKRFLYDRPGQNRWPMRLGPTGQVEEGFGPNEHFWWIEEGSLVLVGADGRRKSRLSCSPDGVWRGRGLTRRRTEVRLSPLTR</sequence>
<evidence type="ECO:0000256" key="4">
    <source>
        <dbReference type="ARBA" id="ARBA00022692"/>
    </source>
</evidence>
<dbReference type="GO" id="GO:0016020">
    <property type="term" value="C:membrane"/>
    <property type="evidence" value="ECO:0007669"/>
    <property type="project" value="UniProtKB-SubCell"/>
</dbReference>
<dbReference type="GO" id="GO:0000026">
    <property type="term" value="F:alpha-1,2-mannosyltransferase activity"/>
    <property type="evidence" value="ECO:0007669"/>
    <property type="project" value="TreeGrafter"/>
</dbReference>
<evidence type="ECO:0000256" key="1">
    <source>
        <dbReference type="ARBA" id="ARBA00004394"/>
    </source>
</evidence>
<dbReference type="PANTHER" id="PTHR31646">
    <property type="entry name" value="ALPHA-1,2-MANNOSYLTRANSFERASE MNN2"/>
    <property type="match status" value="1"/>
</dbReference>
<comment type="subcellular location">
    <subcellularLocation>
        <location evidence="9">Endomembrane system</location>
        <topology evidence="9">Single-pass membrane protein</topology>
    </subcellularLocation>
    <subcellularLocation>
        <location evidence="1">Golgi apparatus membrane</location>
    </subcellularLocation>
    <subcellularLocation>
        <location evidence="2">Membrane</location>
        <topology evidence="2">Single-pass type II membrane protein</topology>
    </subcellularLocation>
</comment>
<evidence type="ECO:0000256" key="3">
    <source>
        <dbReference type="ARBA" id="ARBA00022679"/>
    </source>
</evidence>
<dbReference type="Proteomes" id="UP000316714">
    <property type="component" value="Unassembled WGS sequence"/>
</dbReference>
<comment type="caution">
    <text evidence="10">The sequence shown here is derived from an EMBL/GenBank/DDBJ whole genome shotgun (WGS) entry which is preliminary data.</text>
</comment>
<accession>A0A5C5V9E9</accession>
<keyword evidence="3 10" id="KW-0808">Transferase</keyword>
<protein>
    <submittedName>
        <fullName evidence="10">Putative Mannosyltransferase</fullName>
    </submittedName>
</protein>
<dbReference type="PANTHER" id="PTHR31646:SF1">
    <property type="entry name" value="ALPHA-1,2-MANNOSYLTRANSFERASE MNN2"/>
    <property type="match status" value="1"/>
</dbReference>
<keyword evidence="10" id="KW-0328">Glycosyltransferase</keyword>
<keyword evidence="7" id="KW-0333">Golgi apparatus</keyword>
<evidence type="ECO:0000256" key="5">
    <source>
        <dbReference type="ARBA" id="ARBA00022968"/>
    </source>
</evidence>
<dbReference type="GO" id="GO:0012505">
    <property type="term" value="C:endomembrane system"/>
    <property type="evidence" value="ECO:0007669"/>
    <property type="project" value="UniProtKB-SubCell"/>
</dbReference>
<dbReference type="InterPro" id="IPR022751">
    <property type="entry name" value="Alpha_mannosyltransferase"/>
</dbReference>
<evidence type="ECO:0000313" key="11">
    <source>
        <dbReference type="Proteomes" id="UP000316714"/>
    </source>
</evidence>
<dbReference type="EMBL" id="SIHJ01000001">
    <property type="protein sequence ID" value="TWT35204.1"/>
    <property type="molecule type" value="Genomic_DNA"/>
</dbReference>
<dbReference type="SUPFAM" id="SSF53448">
    <property type="entry name" value="Nucleotide-diphospho-sugar transferases"/>
    <property type="match status" value="1"/>
</dbReference>
<keyword evidence="11" id="KW-1185">Reference proteome</keyword>
<evidence type="ECO:0000256" key="7">
    <source>
        <dbReference type="ARBA" id="ARBA00023034"/>
    </source>
</evidence>
<keyword evidence="8" id="KW-0472">Membrane</keyword>
<proteinExistence type="predicted"/>
<keyword evidence="5" id="KW-0735">Signal-anchor</keyword>
<evidence type="ECO:0000256" key="9">
    <source>
        <dbReference type="ARBA" id="ARBA00037847"/>
    </source>
</evidence>
<dbReference type="AlphaFoldDB" id="A0A5C5V9E9"/>